<reference evidence="1" key="1">
    <citation type="submission" date="2020-05" db="EMBL/GenBank/DDBJ databases">
        <authorList>
            <person name="Chiriac C."/>
            <person name="Salcher M."/>
            <person name="Ghai R."/>
            <person name="Kavagutti S V."/>
        </authorList>
    </citation>
    <scope>NUCLEOTIDE SEQUENCE</scope>
</reference>
<protein>
    <submittedName>
        <fullName evidence="1">Uncharacterized protein</fullName>
    </submittedName>
</protein>
<proteinExistence type="predicted"/>
<evidence type="ECO:0000313" key="1">
    <source>
        <dbReference type="EMBL" id="CAB4172622.1"/>
    </source>
</evidence>
<accession>A0A6J5PN85</accession>
<name>A0A6J5PN85_9CAUD</name>
<organism evidence="1">
    <name type="scientific">uncultured Caudovirales phage</name>
    <dbReference type="NCBI Taxonomy" id="2100421"/>
    <lineage>
        <taxon>Viruses</taxon>
        <taxon>Duplodnaviria</taxon>
        <taxon>Heunggongvirae</taxon>
        <taxon>Uroviricota</taxon>
        <taxon>Caudoviricetes</taxon>
        <taxon>Peduoviridae</taxon>
        <taxon>Maltschvirus</taxon>
        <taxon>Maltschvirus maltsch</taxon>
    </lineage>
</organism>
<dbReference type="EMBL" id="LR796885">
    <property type="protein sequence ID" value="CAB4172622.1"/>
    <property type="molecule type" value="Genomic_DNA"/>
</dbReference>
<gene>
    <name evidence="1" type="ORF">UFOVP935_53</name>
</gene>
<sequence>MKYEEISDDLRDAFEERAAIIHDGCGIDVTRKQSEMMAAESMGLDYAEVAADTKKIQGI</sequence>